<name>A0A4U5MGL6_STECR</name>
<gene>
    <name evidence="6" type="ORF">L596_024299</name>
</gene>
<dbReference type="InterPro" id="IPR023211">
    <property type="entry name" value="DNA_pol_palm_dom_sf"/>
</dbReference>
<evidence type="ECO:0000313" key="7">
    <source>
        <dbReference type="Proteomes" id="UP000298663"/>
    </source>
</evidence>
<evidence type="ECO:0000256" key="3">
    <source>
        <dbReference type="ARBA" id="ARBA00022695"/>
    </source>
</evidence>
<evidence type="ECO:0000256" key="4">
    <source>
        <dbReference type="ARBA" id="ARBA00022932"/>
    </source>
</evidence>
<dbReference type="GO" id="GO:0005634">
    <property type="term" value="C:nucleus"/>
    <property type="evidence" value="ECO:0007669"/>
    <property type="project" value="TreeGrafter"/>
</dbReference>
<dbReference type="Proteomes" id="UP000298663">
    <property type="component" value="Unassembled WGS sequence"/>
</dbReference>
<dbReference type="InterPro" id="IPR030559">
    <property type="entry name" value="PolZ_Rev3"/>
</dbReference>
<reference evidence="6 7" key="2">
    <citation type="journal article" date="2019" name="G3 (Bethesda)">
        <title>Hybrid Assembly of the Genome of the Entomopathogenic Nematode Steinernema carpocapsae Identifies the X-Chromosome.</title>
        <authorList>
            <person name="Serra L."/>
            <person name="Macchietto M."/>
            <person name="Macias-Munoz A."/>
            <person name="McGill C.J."/>
            <person name="Rodriguez I.M."/>
            <person name="Rodriguez B."/>
            <person name="Murad R."/>
            <person name="Mortazavi A."/>
        </authorList>
    </citation>
    <scope>NUCLEOTIDE SEQUENCE [LARGE SCALE GENOMIC DNA]</scope>
    <source>
        <strain evidence="6 7">ALL</strain>
    </source>
</reference>
<keyword evidence="2" id="KW-0808">Transferase</keyword>
<dbReference type="Gene3D" id="1.10.132.60">
    <property type="entry name" value="DNA polymerase family B, C-terminal domain"/>
    <property type="match status" value="1"/>
</dbReference>
<comment type="caution">
    <text evidence="6">The sequence shown here is derived from an EMBL/GenBank/DDBJ whole genome shotgun (WGS) entry which is preliminary data.</text>
</comment>
<dbReference type="GO" id="GO:0016035">
    <property type="term" value="C:zeta DNA polymerase complex"/>
    <property type="evidence" value="ECO:0007669"/>
    <property type="project" value="InterPro"/>
</dbReference>
<dbReference type="InterPro" id="IPR006134">
    <property type="entry name" value="DNA-dir_DNA_pol_B_multi_dom"/>
</dbReference>
<dbReference type="InterPro" id="IPR017964">
    <property type="entry name" value="DNA-dir_DNA_pol_B_CS"/>
</dbReference>
<dbReference type="EMBL" id="AZBU02000008">
    <property type="protein sequence ID" value="TKR68302.1"/>
    <property type="molecule type" value="Genomic_DNA"/>
</dbReference>
<organism evidence="6 7">
    <name type="scientific">Steinernema carpocapsae</name>
    <name type="common">Entomopathogenic nematode</name>
    <dbReference type="NCBI Taxonomy" id="34508"/>
    <lineage>
        <taxon>Eukaryota</taxon>
        <taxon>Metazoa</taxon>
        <taxon>Ecdysozoa</taxon>
        <taxon>Nematoda</taxon>
        <taxon>Chromadorea</taxon>
        <taxon>Rhabditida</taxon>
        <taxon>Tylenchina</taxon>
        <taxon>Panagrolaimomorpha</taxon>
        <taxon>Strongyloidoidea</taxon>
        <taxon>Steinernematidae</taxon>
        <taxon>Steinernema</taxon>
    </lineage>
</organism>
<dbReference type="OrthoDB" id="2414538at2759"/>
<dbReference type="InterPro" id="IPR043502">
    <property type="entry name" value="DNA/RNA_pol_sf"/>
</dbReference>
<evidence type="ECO:0000256" key="2">
    <source>
        <dbReference type="ARBA" id="ARBA00022679"/>
    </source>
</evidence>
<keyword evidence="3" id="KW-0548">Nucleotidyltransferase</keyword>
<feature type="domain" description="DNA-directed DNA polymerase family B multifunctional" evidence="5">
    <location>
        <begin position="1"/>
        <end position="254"/>
    </location>
</feature>
<dbReference type="PANTHER" id="PTHR45812:SF1">
    <property type="entry name" value="DNA POLYMERASE ZETA CATALYTIC SUBUNIT"/>
    <property type="match status" value="1"/>
</dbReference>
<dbReference type="GO" id="GO:0000166">
    <property type="term" value="F:nucleotide binding"/>
    <property type="evidence" value="ECO:0007669"/>
    <property type="project" value="InterPro"/>
</dbReference>
<dbReference type="Pfam" id="PF00136">
    <property type="entry name" value="DNA_pol_B"/>
    <property type="match status" value="1"/>
</dbReference>
<dbReference type="PROSITE" id="PS00116">
    <property type="entry name" value="DNA_POLYMERASE_B"/>
    <property type="match status" value="1"/>
</dbReference>
<dbReference type="STRING" id="34508.A0A4U5MGL6"/>
<dbReference type="PANTHER" id="PTHR45812">
    <property type="entry name" value="DNA POLYMERASE ZETA CATALYTIC SUBUNIT"/>
    <property type="match status" value="1"/>
</dbReference>
<dbReference type="InterPro" id="IPR042087">
    <property type="entry name" value="DNA_pol_B_thumb"/>
</dbReference>
<dbReference type="GO" id="GO:0003887">
    <property type="term" value="F:DNA-directed DNA polymerase activity"/>
    <property type="evidence" value="ECO:0007669"/>
    <property type="project" value="UniProtKB-KW"/>
</dbReference>
<protein>
    <recommendedName>
        <fullName evidence="1">DNA-directed DNA polymerase</fullName>
        <ecNumber evidence="1">2.7.7.7</ecNumber>
    </recommendedName>
</protein>
<dbReference type="AlphaFoldDB" id="A0A4U5MGL6"/>
<reference evidence="6 7" key="1">
    <citation type="journal article" date="2015" name="Genome Biol.">
        <title>Comparative genomics of Steinernema reveals deeply conserved gene regulatory networks.</title>
        <authorList>
            <person name="Dillman A.R."/>
            <person name="Macchietto M."/>
            <person name="Porter C.F."/>
            <person name="Rogers A."/>
            <person name="Williams B."/>
            <person name="Antoshechkin I."/>
            <person name="Lee M.M."/>
            <person name="Goodwin Z."/>
            <person name="Lu X."/>
            <person name="Lewis E.E."/>
            <person name="Goodrich-Blair H."/>
            <person name="Stock S.P."/>
            <person name="Adams B.J."/>
            <person name="Sternberg P.W."/>
            <person name="Mortazavi A."/>
        </authorList>
    </citation>
    <scope>NUCLEOTIDE SEQUENCE [LARGE SCALE GENOMIC DNA]</scope>
    <source>
        <strain evidence="6 7">ALL</strain>
    </source>
</reference>
<keyword evidence="4" id="KW-0239">DNA-directed DNA polymerase</keyword>
<dbReference type="Gene3D" id="3.90.1600.10">
    <property type="entry name" value="Palm domain of DNA polymerase"/>
    <property type="match status" value="1"/>
</dbReference>
<accession>A0A4U5MGL6</accession>
<proteinExistence type="predicted"/>
<evidence type="ECO:0000256" key="1">
    <source>
        <dbReference type="ARBA" id="ARBA00012417"/>
    </source>
</evidence>
<dbReference type="GO" id="GO:0003677">
    <property type="term" value="F:DNA binding"/>
    <property type="evidence" value="ECO:0007669"/>
    <property type="project" value="InterPro"/>
</dbReference>
<dbReference type="SUPFAM" id="SSF56672">
    <property type="entry name" value="DNA/RNA polymerases"/>
    <property type="match status" value="1"/>
</dbReference>
<keyword evidence="7" id="KW-1185">Reference proteome</keyword>
<dbReference type="GO" id="GO:0000724">
    <property type="term" value="P:double-strand break repair via homologous recombination"/>
    <property type="evidence" value="ECO:0007669"/>
    <property type="project" value="TreeGrafter"/>
</dbReference>
<evidence type="ECO:0000313" key="6">
    <source>
        <dbReference type="EMBL" id="TKR68302.1"/>
    </source>
</evidence>
<dbReference type="EC" id="2.7.7.7" evidence="1"/>
<dbReference type="GO" id="GO:0042276">
    <property type="term" value="P:error-prone translesion synthesis"/>
    <property type="evidence" value="ECO:0007669"/>
    <property type="project" value="TreeGrafter"/>
</dbReference>
<sequence length="374" mass="42418">MPCVDIADAIVSKGRETLERAIQMVKSNAAKYRGARVVYGDTDSLFVHLPGMSTERAFEIGKQIAEDVTADNPYPVKLKFEKVMQPVVLITKKRYVGMSTEEFGGEAVFDAKGIETVRRDGCPFVSKVMEKFLRVLFESNVDTAIHFLRMKLQDIEKYPFSDFIFAKEFRGGYAENAAVPAKKIADRRMLVSERFQPVHGERVPYVVVEGESPTSTVISCVVEPSEYFANQSMRLNYDYYVLRQLLPALHRVLELVPVRLTYSNHEKQDCYGCRAFGQKPWCVRCRTEPLAVSRAIVESAKDQNLLTILKRGCRECATFRCGLDAFEFQCGNLFCPINDKIAFLQKSKAIEAAMTHGLREGAEEWIEEEPVVLM</sequence>
<evidence type="ECO:0000259" key="5">
    <source>
        <dbReference type="Pfam" id="PF00136"/>
    </source>
</evidence>